<accession>A0ABN3W123</accession>
<organism evidence="1 2">
    <name type="scientific">Streptosporangium fragile</name>
    <dbReference type="NCBI Taxonomy" id="46186"/>
    <lineage>
        <taxon>Bacteria</taxon>
        <taxon>Bacillati</taxon>
        <taxon>Actinomycetota</taxon>
        <taxon>Actinomycetes</taxon>
        <taxon>Streptosporangiales</taxon>
        <taxon>Streptosporangiaceae</taxon>
        <taxon>Streptosporangium</taxon>
    </lineage>
</organism>
<evidence type="ECO:0000313" key="2">
    <source>
        <dbReference type="Proteomes" id="UP001500831"/>
    </source>
</evidence>
<protein>
    <submittedName>
        <fullName evidence="1">Uncharacterized protein</fullName>
    </submittedName>
</protein>
<reference evidence="1 2" key="1">
    <citation type="journal article" date="2019" name="Int. J. Syst. Evol. Microbiol.">
        <title>The Global Catalogue of Microorganisms (GCM) 10K type strain sequencing project: providing services to taxonomists for standard genome sequencing and annotation.</title>
        <authorList>
            <consortium name="The Broad Institute Genomics Platform"/>
            <consortium name="The Broad Institute Genome Sequencing Center for Infectious Disease"/>
            <person name="Wu L."/>
            <person name="Ma J."/>
        </authorList>
    </citation>
    <scope>NUCLEOTIDE SEQUENCE [LARGE SCALE GENOMIC DNA]</scope>
    <source>
        <strain evidence="1 2">JCM 6242</strain>
    </source>
</reference>
<dbReference type="RefSeq" id="WP_344975532.1">
    <property type="nucleotide sequence ID" value="NZ_BAAAVI010000036.1"/>
</dbReference>
<dbReference type="Proteomes" id="UP001500831">
    <property type="component" value="Unassembled WGS sequence"/>
</dbReference>
<keyword evidence="2" id="KW-1185">Reference proteome</keyword>
<evidence type="ECO:0000313" key="1">
    <source>
        <dbReference type="EMBL" id="GAA2884111.1"/>
    </source>
</evidence>
<gene>
    <name evidence="1" type="ORF">GCM10010517_47410</name>
</gene>
<sequence length="169" mass="18604">METTQMDLQVHYSQAYLVDADDECYPDGMLDDSPTHPVGIIRVEKGNAFLITGLHTGTVSFTVAVADQDPGADLEGYEDVVEISFESPSGHVSLYEWGGGGVHGIPPLSVGPGTYRFRYHAYGMDAAREADTFDVVIDRYLLRIWPAPHRDPVVLKSTGSYFQYWLSAG</sequence>
<proteinExistence type="predicted"/>
<comment type="caution">
    <text evidence="1">The sequence shown here is derived from an EMBL/GenBank/DDBJ whole genome shotgun (WGS) entry which is preliminary data.</text>
</comment>
<dbReference type="EMBL" id="BAAAVI010000036">
    <property type="protein sequence ID" value="GAA2884111.1"/>
    <property type="molecule type" value="Genomic_DNA"/>
</dbReference>
<name>A0ABN3W123_9ACTN</name>